<comment type="caution">
    <text evidence="3">The sequence shown here is derived from an EMBL/GenBank/DDBJ whole genome shotgun (WGS) entry which is preliminary data.</text>
</comment>
<dbReference type="InterPro" id="IPR036873">
    <property type="entry name" value="Rhodanese-like_dom_sf"/>
</dbReference>
<dbReference type="SUPFAM" id="SSF52821">
    <property type="entry name" value="Rhodanese/Cell cycle control phosphatase"/>
    <property type="match status" value="1"/>
</dbReference>
<feature type="signal peptide" evidence="1">
    <location>
        <begin position="1"/>
        <end position="31"/>
    </location>
</feature>
<dbReference type="Gene3D" id="3.40.250.10">
    <property type="entry name" value="Rhodanese-like domain"/>
    <property type="match status" value="1"/>
</dbReference>
<dbReference type="PROSITE" id="PS50206">
    <property type="entry name" value="RHODANESE_3"/>
    <property type="match status" value="1"/>
</dbReference>
<accession>A0ABS4DSY8</accession>
<keyword evidence="1" id="KW-0732">Signal</keyword>
<evidence type="ECO:0000313" key="3">
    <source>
        <dbReference type="EMBL" id="MBP1848808.1"/>
    </source>
</evidence>
<organism evidence="3 4">
    <name type="scientific">Rhizobium halophytocola</name>
    <dbReference type="NCBI Taxonomy" id="735519"/>
    <lineage>
        <taxon>Bacteria</taxon>
        <taxon>Pseudomonadati</taxon>
        <taxon>Pseudomonadota</taxon>
        <taxon>Alphaproteobacteria</taxon>
        <taxon>Hyphomicrobiales</taxon>
        <taxon>Rhizobiaceae</taxon>
        <taxon>Rhizobium/Agrobacterium group</taxon>
        <taxon>Rhizobium</taxon>
    </lineage>
</organism>
<proteinExistence type="predicted"/>
<sequence length="215" mass="23257">MTRRGGHRRAARLAALFAVALPFALTGPVMAQSEVPATGVEAEEPALAKEARVPEPDGYRMDSYKAPVPTTLGGATVVDIEAAHALWEARTAAFIDVLPRPPKPKNLPDGTVWHEKPRLSIPGAIWLPNTGYGDIADETLTYFRAGLEKATGGDPTRPVLFFCLTDCWMSWNAAKRALENGYSHVYWMPDGSDGWAAAGFETVAVEPEQEKVATP</sequence>
<dbReference type="NCBIfam" id="TIGR03865">
    <property type="entry name" value="PQQ_CXXCW"/>
    <property type="match status" value="1"/>
</dbReference>
<feature type="chain" id="PRO_5046936881" evidence="1">
    <location>
        <begin position="32"/>
        <end position="215"/>
    </location>
</feature>
<dbReference type="EMBL" id="JAGGJU010000001">
    <property type="protein sequence ID" value="MBP1848808.1"/>
    <property type="molecule type" value="Genomic_DNA"/>
</dbReference>
<keyword evidence="4" id="KW-1185">Reference proteome</keyword>
<dbReference type="CDD" id="cd00158">
    <property type="entry name" value="RHOD"/>
    <property type="match status" value="1"/>
</dbReference>
<protein>
    <submittedName>
        <fullName evidence="3">PQQ-dependent catabolism-associated CXXCW motif protein</fullName>
    </submittedName>
</protein>
<reference evidence="3 4" key="1">
    <citation type="submission" date="2021-03" db="EMBL/GenBank/DDBJ databases">
        <title>Genomic Encyclopedia of Type Strains, Phase IV (KMG-IV): sequencing the most valuable type-strain genomes for metagenomic binning, comparative biology and taxonomic classification.</title>
        <authorList>
            <person name="Goeker M."/>
        </authorList>
    </citation>
    <scope>NUCLEOTIDE SEQUENCE [LARGE SCALE GENOMIC DNA]</scope>
    <source>
        <strain evidence="3 4">DSM 21600</strain>
    </source>
</reference>
<name>A0ABS4DSY8_9HYPH</name>
<evidence type="ECO:0000259" key="2">
    <source>
        <dbReference type="PROSITE" id="PS50206"/>
    </source>
</evidence>
<dbReference type="InterPro" id="IPR022376">
    <property type="entry name" value="PQQ_CXXCW"/>
</dbReference>
<dbReference type="Proteomes" id="UP000759443">
    <property type="component" value="Unassembled WGS sequence"/>
</dbReference>
<evidence type="ECO:0000313" key="4">
    <source>
        <dbReference type="Proteomes" id="UP000759443"/>
    </source>
</evidence>
<gene>
    <name evidence="3" type="ORF">J2Z17_000225</name>
</gene>
<dbReference type="InterPro" id="IPR001763">
    <property type="entry name" value="Rhodanese-like_dom"/>
</dbReference>
<dbReference type="Pfam" id="PF00581">
    <property type="entry name" value="Rhodanese"/>
    <property type="match status" value="1"/>
</dbReference>
<feature type="domain" description="Rhodanese" evidence="2">
    <location>
        <begin position="121"/>
        <end position="204"/>
    </location>
</feature>
<evidence type="ECO:0000256" key="1">
    <source>
        <dbReference type="SAM" id="SignalP"/>
    </source>
</evidence>